<dbReference type="EMBL" id="VICD02000237">
    <property type="protein sequence ID" value="KAB8174281.1"/>
    <property type="molecule type" value="Genomic_DNA"/>
</dbReference>
<dbReference type="AlphaFoldDB" id="A0A2U9TCJ0"/>
<sequence length="97" mass="10791">MGKTAERIHTDRAEIARLESLIARLPNDAHVELTLDDGDVVRGTVAARPTVQVFEDGHGNEGLNALVRLEEVAFDAARTPRDIWVDRIVRIVQLPEL</sequence>
<organism evidence="1 3">
    <name type="scientific">Marilutibacter maris</name>
    <dbReference type="NCBI Taxonomy" id="1605891"/>
    <lineage>
        <taxon>Bacteria</taxon>
        <taxon>Pseudomonadati</taxon>
        <taxon>Pseudomonadota</taxon>
        <taxon>Gammaproteobacteria</taxon>
        <taxon>Lysobacterales</taxon>
        <taxon>Lysobacteraceae</taxon>
        <taxon>Marilutibacter</taxon>
    </lineage>
</organism>
<reference evidence="1 3" key="1">
    <citation type="submission" date="2018-05" db="EMBL/GenBank/DDBJ databases">
        <title>The complete genome of Lysobacter maris HZ9B, a marine bacterium antagonistic against terrestrial plant pathogens.</title>
        <authorList>
            <person name="Zhang X.-Q."/>
        </authorList>
    </citation>
    <scope>NUCLEOTIDE SEQUENCE [LARGE SCALE GENOMIC DNA]</scope>
    <source>
        <strain evidence="1 3">HZ9B</strain>
    </source>
</reference>
<proteinExistence type="predicted"/>
<accession>A0A2U9TCJ0</accession>
<dbReference type="KEGG" id="lmb:C9I47_2915"/>
<dbReference type="Gene3D" id="2.30.30.720">
    <property type="entry name" value="Protein of unknown function (DUF3247)"/>
    <property type="match status" value="1"/>
</dbReference>
<evidence type="ECO:0000313" key="1">
    <source>
        <dbReference type="EMBL" id="AWV08584.1"/>
    </source>
</evidence>
<dbReference type="Proteomes" id="UP000249447">
    <property type="component" value="Chromosome"/>
</dbReference>
<dbReference type="RefSeq" id="WP_111267605.1">
    <property type="nucleotide sequence ID" value="NZ_CP029843.1"/>
</dbReference>
<dbReference type="Proteomes" id="UP000320431">
    <property type="component" value="Unassembled WGS sequence"/>
</dbReference>
<evidence type="ECO:0000313" key="3">
    <source>
        <dbReference type="Proteomes" id="UP000249447"/>
    </source>
</evidence>
<dbReference type="Pfam" id="PF11607">
    <property type="entry name" value="DUF3247"/>
    <property type="match status" value="1"/>
</dbReference>
<evidence type="ECO:0000313" key="2">
    <source>
        <dbReference type="EMBL" id="KAB8174281.1"/>
    </source>
</evidence>
<name>A0A2U9TCJ0_9GAMM</name>
<gene>
    <name evidence="1" type="ORF">C9I47_2915</name>
    <name evidence="2" type="ORF">FKV24_013795</name>
</gene>
<protein>
    <submittedName>
        <fullName evidence="2">DUF3247 family protein</fullName>
    </submittedName>
</protein>
<keyword evidence="3" id="KW-1185">Reference proteome</keyword>
<reference evidence="2 4" key="2">
    <citation type="submission" date="2019-10" db="EMBL/GenBank/DDBJ databases">
        <title>Lysobacter alkalisoli sp. nov., isolated from saline-alkaline soil.</title>
        <authorList>
            <person name="Sun J.-Q."/>
        </authorList>
    </citation>
    <scope>NUCLEOTIDE SEQUENCE [LARGE SCALE GENOMIC DNA]</scope>
    <source>
        <strain evidence="2 4">KCTC 42381</strain>
    </source>
</reference>
<evidence type="ECO:0000313" key="4">
    <source>
        <dbReference type="Proteomes" id="UP000320431"/>
    </source>
</evidence>
<dbReference type="InterPro" id="IPR021649">
    <property type="entry name" value="DUF3247"/>
</dbReference>
<dbReference type="OrthoDB" id="5958099at2"/>
<dbReference type="EMBL" id="CP029843">
    <property type="protein sequence ID" value="AWV08584.1"/>
    <property type="molecule type" value="Genomic_DNA"/>
</dbReference>